<reference evidence="2" key="1">
    <citation type="submission" date="2018-07" db="EMBL/GenBank/DDBJ databases">
        <authorList>
            <person name="Quirk P.G."/>
            <person name="Krulwich T.A."/>
        </authorList>
    </citation>
    <scope>NUCLEOTIDE SEQUENCE</scope>
    <source>
        <strain evidence="2">Anand</strain>
    </source>
</reference>
<sequence>MYYDYLVYMLEGKLMDPLNDTNNTAQTNVNNSNTPRAETLVNVVIDFEGKISILYDEPFGEARTFDEVIEEVTKASSLKPSSALRLCAQHIIGIMETLPFLRYYTLDYQKEREILCNKVKTFLLKNSYSVVDLSQLFHHLSPFNN</sequence>
<organism evidence="2">
    <name type="scientific">Theileria annulata</name>
    <dbReference type="NCBI Taxonomy" id="5874"/>
    <lineage>
        <taxon>Eukaryota</taxon>
        <taxon>Sar</taxon>
        <taxon>Alveolata</taxon>
        <taxon>Apicomplexa</taxon>
        <taxon>Aconoidasida</taxon>
        <taxon>Piroplasmida</taxon>
        <taxon>Theileriidae</taxon>
        <taxon>Theileria</taxon>
    </lineage>
</organism>
<protein>
    <submittedName>
        <fullName evidence="2">Uncharacterized protein</fullName>
    </submittedName>
</protein>
<accession>A0A3B0MV66</accession>
<dbReference type="AlphaFoldDB" id="A0A3B0MV66"/>
<evidence type="ECO:0000313" key="2">
    <source>
        <dbReference type="EMBL" id="SVP93352.1"/>
    </source>
</evidence>
<dbReference type="EMBL" id="UIVS01000003">
    <property type="protein sequence ID" value="SVP92548.1"/>
    <property type="molecule type" value="Genomic_DNA"/>
</dbReference>
<proteinExistence type="predicted"/>
<dbReference type="EMBL" id="UIVT01000003">
    <property type="protein sequence ID" value="SVP93352.1"/>
    <property type="molecule type" value="Genomic_DNA"/>
</dbReference>
<gene>
    <name evidence="2" type="ORF">TAT_000234300</name>
    <name evidence="1" type="ORF">TAV_000234400</name>
</gene>
<dbReference type="VEuPathDB" id="PiroplasmaDB:TA03325"/>
<name>A0A3B0MV66_THEAN</name>
<evidence type="ECO:0000313" key="1">
    <source>
        <dbReference type="EMBL" id="SVP92548.1"/>
    </source>
</evidence>